<dbReference type="Pfam" id="PF01522">
    <property type="entry name" value="Polysacc_deac_1"/>
    <property type="match status" value="1"/>
</dbReference>
<accession>A0ABT6R9G2</accession>
<dbReference type="EC" id="3.-.-.-" evidence="3"/>
<dbReference type="PROSITE" id="PS51677">
    <property type="entry name" value="NODB"/>
    <property type="match status" value="1"/>
</dbReference>
<dbReference type="InterPro" id="IPR051398">
    <property type="entry name" value="Polysacch_Deacetylase"/>
</dbReference>
<dbReference type="PANTHER" id="PTHR34216">
    <property type="match status" value="1"/>
</dbReference>
<dbReference type="EMBL" id="JASBRG010000003">
    <property type="protein sequence ID" value="MDI3319204.1"/>
    <property type="molecule type" value="Genomic_DNA"/>
</dbReference>
<keyword evidence="3" id="KW-0378">Hydrolase</keyword>
<dbReference type="PANTHER" id="PTHR34216:SF7">
    <property type="entry name" value="POLY-BETA-1,6-N-ACETYL-D-GLUCOSAMINE N-DEACETYLASE"/>
    <property type="match status" value="1"/>
</dbReference>
<protein>
    <submittedName>
        <fullName evidence="3">Polysaccharide deacetylase family protein</fullName>
        <ecNumber evidence="3">3.-.-.-</ecNumber>
    </submittedName>
</protein>
<dbReference type="SUPFAM" id="SSF88713">
    <property type="entry name" value="Glycoside hydrolase/deacetylase"/>
    <property type="match status" value="1"/>
</dbReference>
<sequence>MFAKRILLISFYILFAYAIGTAQIIHKKIPDKLVVLTFDDAAKSHFNYVAPILKKYGFGASFFVCEFPPDFTDTTKYMNWEQIQALSVMGFELGNHTRTHKHVNKMQDAEVNEQLGYIESKCDSLNIPKLVSFAYPGYDTRAATLKILKDRDYLFARAGGGRVYDPLKDHPYLIPSFSTSGTDQQKVIDAIKLAKDGKVVVLTIHGVPDYAHDWVTTPPELFEVYMKYLHNHHYKVIALKDLSKYINIQQALDTIKPDWSLKTK</sequence>
<feature type="domain" description="NodB homology" evidence="2">
    <location>
        <begin position="32"/>
        <end position="237"/>
    </location>
</feature>
<organism evidence="3 4">
    <name type="scientific">Pinibacter soli</name>
    <dbReference type="NCBI Taxonomy" id="3044211"/>
    <lineage>
        <taxon>Bacteria</taxon>
        <taxon>Pseudomonadati</taxon>
        <taxon>Bacteroidota</taxon>
        <taxon>Chitinophagia</taxon>
        <taxon>Chitinophagales</taxon>
        <taxon>Chitinophagaceae</taxon>
        <taxon>Pinibacter</taxon>
    </lineage>
</organism>
<dbReference type="Proteomes" id="UP001226434">
    <property type="component" value="Unassembled WGS sequence"/>
</dbReference>
<dbReference type="RefSeq" id="WP_282333319.1">
    <property type="nucleotide sequence ID" value="NZ_JASBRG010000003.1"/>
</dbReference>
<gene>
    <name evidence="3" type="ORF">QJ048_05440</name>
</gene>
<dbReference type="GO" id="GO:0016787">
    <property type="term" value="F:hydrolase activity"/>
    <property type="evidence" value="ECO:0007669"/>
    <property type="project" value="UniProtKB-KW"/>
</dbReference>
<proteinExistence type="predicted"/>
<evidence type="ECO:0000256" key="1">
    <source>
        <dbReference type="ARBA" id="ARBA00022729"/>
    </source>
</evidence>
<keyword evidence="4" id="KW-1185">Reference proteome</keyword>
<keyword evidence="1" id="KW-0732">Signal</keyword>
<evidence type="ECO:0000259" key="2">
    <source>
        <dbReference type="PROSITE" id="PS51677"/>
    </source>
</evidence>
<evidence type="ECO:0000313" key="4">
    <source>
        <dbReference type="Proteomes" id="UP001226434"/>
    </source>
</evidence>
<comment type="caution">
    <text evidence="3">The sequence shown here is derived from an EMBL/GenBank/DDBJ whole genome shotgun (WGS) entry which is preliminary data.</text>
</comment>
<name>A0ABT6R9G2_9BACT</name>
<dbReference type="InterPro" id="IPR002509">
    <property type="entry name" value="NODB_dom"/>
</dbReference>
<reference evidence="3 4" key="1">
    <citation type="submission" date="2023-05" db="EMBL/GenBank/DDBJ databases">
        <title>Genome sequence of Pinibacter sp. MAH-24.</title>
        <authorList>
            <person name="Huq M.A."/>
        </authorList>
    </citation>
    <scope>NUCLEOTIDE SEQUENCE [LARGE SCALE GENOMIC DNA]</scope>
    <source>
        <strain evidence="3 4">MAH-24</strain>
    </source>
</reference>
<dbReference type="Gene3D" id="3.20.20.370">
    <property type="entry name" value="Glycoside hydrolase/deacetylase"/>
    <property type="match status" value="2"/>
</dbReference>
<dbReference type="InterPro" id="IPR011330">
    <property type="entry name" value="Glyco_hydro/deAcase_b/a-brl"/>
</dbReference>
<dbReference type="CDD" id="cd10918">
    <property type="entry name" value="CE4_NodB_like_5s_6s"/>
    <property type="match status" value="1"/>
</dbReference>
<evidence type="ECO:0000313" key="3">
    <source>
        <dbReference type="EMBL" id="MDI3319204.1"/>
    </source>
</evidence>